<reference evidence="4" key="1">
    <citation type="submission" date="2022-03" db="EMBL/GenBank/DDBJ databases">
        <title>Identification of a novel bacterium isolated from mangrove sediments.</title>
        <authorList>
            <person name="Pan X."/>
        </authorList>
    </citation>
    <scope>NUCLEOTIDE SEQUENCE</scope>
    <source>
        <strain evidence="4">B1949</strain>
    </source>
</reference>
<keyword evidence="2" id="KW-1133">Transmembrane helix</keyword>
<name>A0ABT0BB56_9SPHN</name>
<dbReference type="RefSeq" id="WP_244018062.1">
    <property type="nucleotide sequence ID" value="NZ_JALHLF010000014.1"/>
</dbReference>
<keyword evidence="5" id="KW-1185">Reference proteome</keyword>
<evidence type="ECO:0000256" key="1">
    <source>
        <dbReference type="SAM" id="MobiDB-lite"/>
    </source>
</evidence>
<feature type="compositionally biased region" description="Low complexity" evidence="1">
    <location>
        <begin position="196"/>
        <end position="205"/>
    </location>
</feature>
<accession>A0ABT0BB56</accession>
<gene>
    <name evidence="4" type="ORF">MTR62_06185</name>
</gene>
<feature type="transmembrane region" description="Helical" evidence="2">
    <location>
        <begin position="48"/>
        <end position="68"/>
    </location>
</feature>
<dbReference type="EMBL" id="JALHLF010000014">
    <property type="protein sequence ID" value="MCJ2182290.1"/>
    <property type="molecule type" value="Genomic_DNA"/>
</dbReference>
<dbReference type="PANTHER" id="PTHR40547">
    <property type="entry name" value="SLL0298 PROTEIN"/>
    <property type="match status" value="1"/>
</dbReference>
<comment type="caution">
    <text evidence="4">The sequence shown here is derived from an EMBL/GenBank/DDBJ whole genome shotgun (WGS) entry which is preliminary data.</text>
</comment>
<protein>
    <submittedName>
        <fullName evidence="4">DUF2062 domain-containing protein</fullName>
    </submittedName>
</protein>
<sequence>MTTAFGRLARWFHRQMPTHQQIEANRFTAPLARRGELFRFTRRSVPRGVAAGLFIGIFALVPGVQIVGSALLCVPFRGNIPLAVAMTFISNPLTTLLVILPLAVSIGNLFGFHADIATVTTLIDSGAGLAQWSVWIVSDTAPAIVLGLFVQAVVATVFGYFLAAGLWRLRIAGKARRRRDRPFDVDGGQAATLATGGVSNSNPGDSPGGDDPVDPDQGGCAAPGAPWHRPGHGRVA</sequence>
<evidence type="ECO:0000313" key="5">
    <source>
        <dbReference type="Proteomes" id="UP001162881"/>
    </source>
</evidence>
<dbReference type="InterPro" id="IPR018639">
    <property type="entry name" value="DUF2062"/>
</dbReference>
<dbReference type="Pfam" id="PF09835">
    <property type="entry name" value="DUF2062"/>
    <property type="match status" value="1"/>
</dbReference>
<evidence type="ECO:0000313" key="4">
    <source>
        <dbReference type="EMBL" id="MCJ2182290.1"/>
    </source>
</evidence>
<proteinExistence type="predicted"/>
<dbReference type="Proteomes" id="UP001162881">
    <property type="component" value="Unassembled WGS sequence"/>
</dbReference>
<keyword evidence="2" id="KW-0472">Membrane</keyword>
<feature type="domain" description="DUF2062" evidence="3">
    <location>
        <begin position="26"/>
        <end position="172"/>
    </location>
</feature>
<dbReference type="PANTHER" id="PTHR40547:SF1">
    <property type="entry name" value="SLL0298 PROTEIN"/>
    <property type="match status" value="1"/>
</dbReference>
<feature type="region of interest" description="Disordered" evidence="1">
    <location>
        <begin position="181"/>
        <end position="236"/>
    </location>
</feature>
<feature type="transmembrane region" description="Helical" evidence="2">
    <location>
        <begin position="80"/>
        <end position="104"/>
    </location>
</feature>
<organism evidence="4 5">
    <name type="scientific">Novosphingobium organovorum</name>
    <dbReference type="NCBI Taxonomy" id="2930092"/>
    <lineage>
        <taxon>Bacteria</taxon>
        <taxon>Pseudomonadati</taxon>
        <taxon>Pseudomonadota</taxon>
        <taxon>Alphaproteobacteria</taxon>
        <taxon>Sphingomonadales</taxon>
        <taxon>Sphingomonadaceae</taxon>
        <taxon>Novosphingobium</taxon>
    </lineage>
</organism>
<keyword evidence="2" id="KW-0812">Transmembrane</keyword>
<evidence type="ECO:0000259" key="3">
    <source>
        <dbReference type="Pfam" id="PF09835"/>
    </source>
</evidence>
<feature type="transmembrane region" description="Helical" evidence="2">
    <location>
        <begin position="143"/>
        <end position="169"/>
    </location>
</feature>
<evidence type="ECO:0000256" key="2">
    <source>
        <dbReference type="SAM" id="Phobius"/>
    </source>
</evidence>
<feature type="transmembrane region" description="Helical" evidence="2">
    <location>
        <begin position="116"/>
        <end position="137"/>
    </location>
</feature>